<evidence type="ECO:0000313" key="13">
    <source>
        <dbReference type="Proteomes" id="UP000229884"/>
    </source>
</evidence>
<evidence type="ECO:0000259" key="11">
    <source>
        <dbReference type="Pfam" id="PF02384"/>
    </source>
</evidence>
<comment type="catalytic activity">
    <reaction evidence="9">
        <text>a 2'-deoxyadenosine in DNA + S-adenosyl-L-methionine = an N(6)-methyl-2'-deoxyadenosine in DNA + S-adenosyl-L-homocysteine + H(+)</text>
        <dbReference type="Rhea" id="RHEA:15197"/>
        <dbReference type="Rhea" id="RHEA-COMP:12418"/>
        <dbReference type="Rhea" id="RHEA-COMP:12419"/>
        <dbReference type="ChEBI" id="CHEBI:15378"/>
        <dbReference type="ChEBI" id="CHEBI:57856"/>
        <dbReference type="ChEBI" id="CHEBI:59789"/>
        <dbReference type="ChEBI" id="CHEBI:90615"/>
        <dbReference type="ChEBI" id="CHEBI:90616"/>
        <dbReference type="EC" id="2.1.1.72"/>
    </reaction>
</comment>
<evidence type="ECO:0000256" key="8">
    <source>
        <dbReference type="ARBA" id="ARBA00023125"/>
    </source>
</evidence>
<dbReference type="EMBL" id="PENG01000002">
    <property type="protein sequence ID" value="PJI26399.1"/>
    <property type="molecule type" value="Genomic_DNA"/>
</dbReference>
<dbReference type="GO" id="GO:0003677">
    <property type="term" value="F:DNA binding"/>
    <property type="evidence" value="ECO:0007669"/>
    <property type="project" value="UniProtKB-KW"/>
</dbReference>
<keyword evidence="6" id="KW-0949">S-adenosyl-L-methionine</keyword>
<keyword evidence="8" id="KW-0238">DNA-binding</keyword>
<dbReference type="RefSeq" id="WP_100371410.1">
    <property type="nucleotide sequence ID" value="NZ_PENG01000002.1"/>
</dbReference>
<evidence type="ECO:0000256" key="7">
    <source>
        <dbReference type="ARBA" id="ARBA00022747"/>
    </source>
</evidence>
<evidence type="ECO:0000256" key="9">
    <source>
        <dbReference type="ARBA" id="ARBA00047942"/>
    </source>
</evidence>
<dbReference type="EC" id="2.1.1.72" evidence="3"/>
<dbReference type="InterPro" id="IPR044946">
    <property type="entry name" value="Restrct_endonuc_typeI_TRD_sf"/>
</dbReference>
<keyword evidence="5" id="KW-0808">Transferase</keyword>
<dbReference type="GO" id="GO:0008170">
    <property type="term" value="F:N-methyltransferase activity"/>
    <property type="evidence" value="ECO:0007669"/>
    <property type="project" value="InterPro"/>
</dbReference>
<reference evidence="12 13" key="1">
    <citation type="submission" date="2017-11" db="EMBL/GenBank/DDBJ databases">
        <title>Genome sequencing of Prevotella intermedia KCOM 2832.</title>
        <authorList>
            <person name="Kook J.-K."/>
            <person name="Park S.-N."/>
            <person name="Lim Y.K."/>
        </authorList>
    </citation>
    <scope>NUCLEOTIDE SEQUENCE [LARGE SCALE GENOMIC DNA]</scope>
    <source>
        <strain evidence="12 13">KCOM 2832</strain>
    </source>
</reference>
<dbReference type="PANTHER" id="PTHR42933:SF3">
    <property type="entry name" value="TYPE I RESTRICTION ENZYME MJAVIII METHYLASE SUBUNIT"/>
    <property type="match status" value="1"/>
</dbReference>
<dbReference type="InterPro" id="IPR003356">
    <property type="entry name" value="DNA_methylase_A-5"/>
</dbReference>
<dbReference type="SUPFAM" id="SSF53335">
    <property type="entry name" value="S-adenosyl-L-methionine-dependent methyltransferases"/>
    <property type="match status" value="1"/>
</dbReference>
<comment type="caution">
    <text evidence="12">The sequence shown here is derived from an EMBL/GenBank/DDBJ whole genome shotgun (WGS) entry which is preliminary data.</text>
</comment>
<dbReference type="Gene3D" id="3.40.50.150">
    <property type="entry name" value="Vaccinia Virus protein VP39"/>
    <property type="match status" value="1"/>
</dbReference>
<keyword evidence="4" id="KW-0489">Methyltransferase</keyword>
<dbReference type="InterPro" id="IPR002052">
    <property type="entry name" value="DNA_methylase_N6_adenine_CS"/>
</dbReference>
<dbReference type="REBASE" id="304566">
    <property type="entry name" value="Pin2832ORF11845P"/>
</dbReference>
<comment type="similarity">
    <text evidence="2">Belongs to the type-I restriction system S methylase family.</text>
</comment>
<accession>A0A2M8TR32</accession>
<dbReference type="Proteomes" id="UP000229884">
    <property type="component" value="Unassembled WGS sequence"/>
</dbReference>
<evidence type="ECO:0000256" key="1">
    <source>
        <dbReference type="ARBA" id="ARBA00006594"/>
    </source>
</evidence>
<dbReference type="AlphaFoldDB" id="A0A2M8TR32"/>
<dbReference type="Gene3D" id="3.90.220.20">
    <property type="entry name" value="DNA methylase specificity domains"/>
    <property type="match status" value="1"/>
</dbReference>
<comment type="similarity">
    <text evidence="1">Belongs to the N(4)/N(6)-methyltransferase family.</text>
</comment>
<sequence length="911" mass="104363">MEKSEKDFGLCPVCKSGRIIKMNRDYVCTNRLKPVDTNSSCRFSLPLRSHGVDISDVMVRQLIQTGRTNYVSMHDQKGFPYQGCFEIEEGKGYTIRSEKRSINAICPDCGGNIIITRFGYACENSTVGIFEAGISPFTIGKRQLSVDDLRDADDLEIQKKYHEYATIMRQHNVSGRENAFDKLVNLFLAKIVDETQHADNLQFYWRGAAHDDYYNLQDRLQLMYSRGMKEFLGEEVTYIDYKTIADSFYLFKNDTDATKEKILDYFQQLKFYTNNDFSFLDVHNQILFRQNAEILKKVVRMLQDMRLRTDKPNQFLGDLFEGFLDQGVKQSEGQFFTPMPIVRFIISSLPLESINDSKQVPRVIDYACGAGHFLNEYADQVKTVVTKSGKEAKPYYCEIYGVEKEYRLSKVAKVSAFMYGQDEINIVYQDALRPHPELKEGSFSVLIANPPYSVKGFLEMLSEEERASFKLSQYISDINANNSIEVFFIERAAQLLVPGGVAGIILPSSVLSNGNIYTRAREIILQEFDVVAIVEFGSGTFGKTGTNTVTLFLRKKNDKVRMSEHYRHRVQTWCRGDFSKDGVFADAHLLDDYCKMQGIERGVYTSLFETSPQEDIWAHELFKAYRNKYANDTEAKRIAKKKINKKYTAEQKLEEIEAHILKSIRSIEMEKLYYYLLAKSNPLPTLIVKSPTDKGEVKRFLGYEWSSRKGDEGIKYLNTSVQGEDEVLTRKGLDSIQTPLFNPKDLDDTSHINTLVRSYYLGEPIPVSEKLSSYCSTIRMEDMIDFKRTEFDMGMSMIKSQEVVIKSKYPLPILDEILHIKIGGTPSRKESSYFQGDNLWVSVSEMNGGIISDTKEKITEKAIKESNVKLIPKGTTLISFKLSIGKTAIAGADLYTNRRVNHQVQNYYIFL</sequence>
<keyword evidence="7" id="KW-0680">Restriction system</keyword>
<dbReference type="Pfam" id="PF01420">
    <property type="entry name" value="Methylase_S"/>
    <property type="match status" value="1"/>
</dbReference>
<proteinExistence type="inferred from homology"/>
<evidence type="ECO:0000256" key="6">
    <source>
        <dbReference type="ARBA" id="ARBA00022691"/>
    </source>
</evidence>
<gene>
    <name evidence="12" type="ORF">CTM58_11845</name>
</gene>
<dbReference type="SUPFAM" id="SSF116734">
    <property type="entry name" value="DNA methylase specificity domain"/>
    <property type="match status" value="1"/>
</dbReference>
<dbReference type="CDD" id="cd02440">
    <property type="entry name" value="AdoMet_MTases"/>
    <property type="match status" value="1"/>
</dbReference>
<evidence type="ECO:0000256" key="2">
    <source>
        <dbReference type="ARBA" id="ARBA00010923"/>
    </source>
</evidence>
<evidence type="ECO:0000256" key="4">
    <source>
        <dbReference type="ARBA" id="ARBA00022603"/>
    </source>
</evidence>
<dbReference type="GO" id="GO:0009307">
    <property type="term" value="P:DNA restriction-modification system"/>
    <property type="evidence" value="ECO:0007669"/>
    <property type="project" value="UniProtKB-KW"/>
</dbReference>
<feature type="domain" description="DNA methylase adenine-specific" evidence="11">
    <location>
        <begin position="314"/>
        <end position="559"/>
    </location>
</feature>
<dbReference type="PROSITE" id="PS00092">
    <property type="entry name" value="N6_MTASE"/>
    <property type="match status" value="1"/>
</dbReference>
<evidence type="ECO:0000256" key="5">
    <source>
        <dbReference type="ARBA" id="ARBA00022679"/>
    </source>
</evidence>
<dbReference type="GO" id="GO:0032259">
    <property type="term" value="P:methylation"/>
    <property type="evidence" value="ECO:0007669"/>
    <property type="project" value="UniProtKB-KW"/>
</dbReference>
<dbReference type="InterPro" id="IPR029063">
    <property type="entry name" value="SAM-dependent_MTases_sf"/>
</dbReference>
<name>A0A2M8TR32_PREIN</name>
<evidence type="ECO:0000259" key="10">
    <source>
        <dbReference type="Pfam" id="PF01420"/>
    </source>
</evidence>
<dbReference type="GO" id="GO:0009007">
    <property type="term" value="F:site-specific DNA-methyltransferase (adenine-specific) activity"/>
    <property type="evidence" value="ECO:0007669"/>
    <property type="project" value="UniProtKB-EC"/>
</dbReference>
<protein>
    <recommendedName>
        <fullName evidence="3">site-specific DNA-methyltransferase (adenine-specific)</fullName>
        <ecNumber evidence="3">2.1.1.72</ecNumber>
    </recommendedName>
</protein>
<dbReference type="PANTHER" id="PTHR42933">
    <property type="entry name" value="SLR6095 PROTEIN"/>
    <property type="match status" value="1"/>
</dbReference>
<dbReference type="InterPro" id="IPR000055">
    <property type="entry name" value="Restrct_endonuc_typeI_TRD"/>
</dbReference>
<evidence type="ECO:0000313" key="12">
    <source>
        <dbReference type="EMBL" id="PJI26399.1"/>
    </source>
</evidence>
<dbReference type="InterPro" id="IPR051537">
    <property type="entry name" value="DNA_Adenine_Mtase"/>
</dbReference>
<feature type="domain" description="Type I restriction modification DNA specificity" evidence="10">
    <location>
        <begin position="814"/>
        <end position="901"/>
    </location>
</feature>
<dbReference type="Pfam" id="PF02384">
    <property type="entry name" value="N6_Mtase"/>
    <property type="match status" value="1"/>
</dbReference>
<dbReference type="PRINTS" id="PR00507">
    <property type="entry name" value="N12N6MTFRASE"/>
</dbReference>
<evidence type="ECO:0000256" key="3">
    <source>
        <dbReference type="ARBA" id="ARBA00011900"/>
    </source>
</evidence>
<organism evidence="12 13">
    <name type="scientific">Prevotella intermedia</name>
    <dbReference type="NCBI Taxonomy" id="28131"/>
    <lineage>
        <taxon>Bacteria</taxon>
        <taxon>Pseudomonadati</taxon>
        <taxon>Bacteroidota</taxon>
        <taxon>Bacteroidia</taxon>
        <taxon>Bacteroidales</taxon>
        <taxon>Prevotellaceae</taxon>
        <taxon>Prevotella</taxon>
    </lineage>
</organism>